<feature type="region of interest" description="Disordered" evidence="1">
    <location>
        <begin position="132"/>
        <end position="153"/>
    </location>
</feature>
<proteinExistence type="predicted"/>
<comment type="caution">
    <text evidence="3">The sequence shown here is derived from an EMBL/GenBank/DDBJ whole genome shotgun (WGS) entry which is preliminary data.</text>
</comment>
<keyword evidence="2" id="KW-0472">Membrane</keyword>
<keyword evidence="4" id="KW-1185">Reference proteome</keyword>
<keyword evidence="2" id="KW-1133">Transmembrane helix</keyword>
<feature type="compositionally biased region" description="Low complexity" evidence="1">
    <location>
        <begin position="139"/>
        <end position="151"/>
    </location>
</feature>
<organism evidence="3 4">
    <name type="scientific">Coccomyxa viridis</name>
    <dbReference type="NCBI Taxonomy" id="1274662"/>
    <lineage>
        <taxon>Eukaryota</taxon>
        <taxon>Viridiplantae</taxon>
        <taxon>Chlorophyta</taxon>
        <taxon>core chlorophytes</taxon>
        <taxon>Trebouxiophyceae</taxon>
        <taxon>Trebouxiophyceae incertae sedis</taxon>
        <taxon>Coccomyxaceae</taxon>
        <taxon>Coccomyxa</taxon>
    </lineage>
</organism>
<evidence type="ECO:0000313" key="3">
    <source>
        <dbReference type="EMBL" id="CAL5228604.1"/>
    </source>
</evidence>
<evidence type="ECO:0000313" key="4">
    <source>
        <dbReference type="Proteomes" id="UP001497392"/>
    </source>
</evidence>
<name>A0ABP1G8T9_9CHLO</name>
<accession>A0ABP1G8T9</accession>
<gene>
    <name evidence="3" type="primary">g11765</name>
    <name evidence="3" type="ORF">VP750_LOCUS10510</name>
</gene>
<dbReference type="EMBL" id="CAXHTA020000019">
    <property type="protein sequence ID" value="CAL5228604.1"/>
    <property type="molecule type" value="Genomic_DNA"/>
</dbReference>
<evidence type="ECO:0000256" key="2">
    <source>
        <dbReference type="SAM" id="Phobius"/>
    </source>
</evidence>
<keyword evidence="2" id="KW-0812">Transmembrane</keyword>
<dbReference type="Proteomes" id="UP001497392">
    <property type="component" value="Unassembled WGS sequence"/>
</dbReference>
<evidence type="ECO:0000256" key="1">
    <source>
        <dbReference type="SAM" id="MobiDB-lite"/>
    </source>
</evidence>
<sequence length="187" mass="19018">MTRLLLDTFPDGQSGMNALLGAPPADAAALAPGPAALAPLSQHLQQLLAPARAPSPLPADFNFTVPPGVASGPAVVPTNSPAVHTIFIASWVSILAAVGIIFLICAVIMASKVFRGPTQGLFGITIPGRRSGTVEGAVTPTTPADAAKPAPKGSPQLHRVILELPNNDICCGVELTPEDREGPKSSA</sequence>
<reference evidence="3 4" key="1">
    <citation type="submission" date="2024-06" db="EMBL/GenBank/DDBJ databases">
        <authorList>
            <person name="Kraege A."/>
            <person name="Thomma B."/>
        </authorList>
    </citation>
    <scope>NUCLEOTIDE SEQUENCE [LARGE SCALE GENOMIC DNA]</scope>
</reference>
<protein>
    <submittedName>
        <fullName evidence="3">G11765 protein</fullName>
    </submittedName>
</protein>
<feature type="transmembrane region" description="Helical" evidence="2">
    <location>
        <begin position="86"/>
        <end position="110"/>
    </location>
</feature>